<evidence type="ECO:0000313" key="2">
    <source>
        <dbReference type="Proteomes" id="UP000593737"/>
    </source>
</evidence>
<protein>
    <submittedName>
        <fullName evidence="1">Uncharacterized protein</fullName>
    </submittedName>
</protein>
<dbReference type="AlphaFoldDB" id="A0A7S8FAA6"/>
<name>A0A7S8FAA6_9BACT</name>
<gene>
    <name evidence="1" type="ORF">Nkreftii_000223</name>
</gene>
<sequence>MGLAAIIVRVHSALEQLGSDCSMEELVDLCPELTWNQAFIAIDYLSRSGQVRVTVDGDRTYRVQAQHAVPVAAPSSSPAPL</sequence>
<dbReference type="Proteomes" id="UP000593737">
    <property type="component" value="Chromosome"/>
</dbReference>
<dbReference type="EMBL" id="CP047423">
    <property type="protein sequence ID" value="QPD02449.1"/>
    <property type="molecule type" value="Genomic_DNA"/>
</dbReference>
<proteinExistence type="predicted"/>
<accession>A0A7S8FAA6</accession>
<organism evidence="1 2">
    <name type="scientific">Candidatus Nitrospira kreftii</name>
    <dbReference type="NCBI Taxonomy" id="2652173"/>
    <lineage>
        <taxon>Bacteria</taxon>
        <taxon>Pseudomonadati</taxon>
        <taxon>Nitrospirota</taxon>
        <taxon>Nitrospiria</taxon>
        <taxon>Nitrospirales</taxon>
        <taxon>Nitrospiraceae</taxon>
        <taxon>Nitrospira</taxon>
    </lineage>
</organism>
<evidence type="ECO:0000313" key="1">
    <source>
        <dbReference type="EMBL" id="QPD02449.1"/>
    </source>
</evidence>
<reference evidence="1 2" key="1">
    <citation type="journal article" date="2020" name="ISME J.">
        <title>Enrichment and physiological characterization of a novel comammox Nitrospira indicates ammonium inhibition of complete nitrification.</title>
        <authorList>
            <person name="Sakoula D."/>
            <person name="Koch H."/>
            <person name="Frank J."/>
            <person name="Jetten M.S.M."/>
            <person name="van Kessel M.A.H.J."/>
            <person name="Lucker S."/>
        </authorList>
    </citation>
    <scope>NUCLEOTIDE SEQUENCE [LARGE SCALE GENOMIC DNA]</scope>
    <source>
        <strain evidence="1">Comreactor17</strain>
    </source>
</reference>
<dbReference type="KEGG" id="nkf:Nkreftii_000223"/>